<evidence type="ECO:0000259" key="7">
    <source>
        <dbReference type="SMART" id="SM01005"/>
    </source>
</evidence>
<dbReference type="GO" id="GO:0008784">
    <property type="term" value="F:alanine racemase activity"/>
    <property type="evidence" value="ECO:0007669"/>
    <property type="project" value="UniProtKB-UniRule"/>
</dbReference>
<gene>
    <name evidence="8" type="primary">alr</name>
    <name evidence="8" type="ORF">ERS852385_02030</name>
</gene>
<dbReference type="GO" id="GO:0030632">
    <property type="term" value="P:D-alanine biosynthetic process"/>
    <property type="evidence" value="ECO:0007669"/>
    <property type="project" value="UniProtKB-UniRule"/>
</dbReference>
<accession>A0A174BYL3</accession>
<reference evidence="8 9" key="1">
    <citation type="submission" date="2015-09" db="EMBL/GenBank/DDBJ databases">
        <authorList>
            <consortium name="Pathogen Informatics"/>
        </authorList>
    </citation>
    <scope>NUCLEOTIDE SEQUENCE [LARGE SCALE GENOMIC DNA]</scope>
    <source>
        <strain evidence="8 9">2789STDY5608828</strain>
    </source>
</reference>
<evidence type="ECO:0000256" key="2">
    <source>
        <dbReference type="ARBA" id="ARBA00022898"/>
    </source>
</evidence>
<organism evidence="8 9">
    <name type="scientific">Mitsuokella jalaludinii</name>
    <dbReference type="NCBI Taxonomy" id="187979"/>
    <lineage>
        <taxon>Bacteria</taxon>
        <taxon>Bacillati</taxon>
        <taxon>Bacillota</taxon>
        <taxon>Negativicutes</taxon>
        <taxon>Selenomonadales</taxon>
        <taxon>Selenomonadaceae</taxon>
        <taxon>Mitsuokella</taxon>
    </lineage>
</organism>
<dbReference type="FunFam" id="3.20.20.10:FF:000002">
    <property type="entry name" value="Alanine racemase"/>
    <property type="match status" value="1"/>
</dbReference>
<dbReference type="InterPro" id="IPR011079">
    <property type="entry name" value="Ala_racemase_C"/>
</dbReference>
<evidence type="ECO:0000313" key="8">
    <source>
        <dbReference type="EMBL" id="CUO05717.1"/>
    </source>
</evidence>
<sequence>MPNRAAWAEIDLRALRHNYEEIKKNIRGGAKLCAVVKADAYGHGALAVARVAVEAGASYLAVATLGEAIELREAGFTTPILLLGLVLPDEARDIVDYDVTQVVCELPLAEAISREAVRQHKVAKVHLKVETGMGRIGIRPEEIGALAAAVKQLPNIEIEGMFSHFAMADSKDKTYTKGQLVKFEQALKAVEAAGVTLKIRHIAESAAILEIPEAHYDMVRAGVIQYGMWPSDEVTHPIDIRPVMKVCAKVVFMKTLHPGESIGYGRQFIAARESRIATLPIGYADGYIRAYGNGGYVSFGGRKAPIAGRVCMDQVMVDVTDLPDVKEGDTAVLFGDETVTADTAAKWLNTINYEVTCLISPRVPRVYKG</sequence>
<dbReference type="eggNOG" id="COG0787">
    <property type="taxonomic scope" value="Bacteria"/>
</dbReference>
<dbReference type="Proteomes" id="UP000095546">
    <property type="component" value="Unassembled WGS sequence"/>
</dbReference>
<feature type="domain" description="Alanine racemase C-terminal" evidence="7">
    <location>
        <begin position="243"/>
        <end position="368"/>
    </location>
</feature>
<feature type="active site" description="Proton acceptor; specific for L-alanine" evidence="4">
    <location>
        <position position="264"/>
    </location>
</feature>
<dbReference type="HAMAP" id="MF_01201">
    <property type="entry name" value="Ala_racemase"/>
    <property type="match status" value="1"/>
</dbReference>
<evidence type="ECO:0000256" key="6">
    <source>
        <dbReference type="PIRSR" id="PIRSR600821-52"/>
    </source>
</evidence>
<dbReference type="EMBL" id="CYYU01000023">
    <property type="protein sequence ID" value="CUO05717.1"/>
    <property type="molecule type" value="Genomic_DNA"/>
</dbReference>
<dbReference type="InterPro" id="IPR029066">
    <property type="entry name" value="PLP-binding_barrel"/>
</dbReference>
<dbReference type="OrthoDB" id="9813814at2"/>
<comment type="catalytic activity">
    <reaction evidence="4">
        <text>L-alanine = D-alanine</text>
        <dbReference type="Rhea" id="RHEA:20249"/>
        <dbReference type="ChEBI" id="CHEBI:57416"/>
        <dbReference type="ChEBI" id="CHEBI:57972"/>
        <dbReference type="EC" id="5.1.1.1"/>
    </reaction>
</comment>
<keyword evidence="3 4" id="KW-0413">Isomerase</keyword>
<evidence type="ECO:0000256" key="1">
    <source>
        <dbReference type="ARBA" id="ARBA00001933"/>
    </source>
</evidence>
<dbReference type="Gene3D" id="2.40.37.10">
    <property type="entry name" value="Lyase, Ornithine Decarboxylase, Chain A, domain 1"/>
    <property type="match status" value="1"/>
</dbReference>
<dbReference type="PRINTS" id="PR00992">
    <property type="entry name" value="ALARACEMASE"/>
</dbReference>
<dbReference type="EC" id="5.1.1.1" evidence="4"/>
<comment type="pathway">
    <text evidence="4">Amino-acid biosynthesis; D-alanine biosynthesis; D-alanine from L-alanine: step 1/1.</text>
</comment>
<protein>
    <recommendedName>
        <fullName evidence="4">Alanine racemase</fullName>
        <ecNumber evidence="4">5.1.1.1</ecNumber>
    </recommendedName>
</protein>
<dbReference type="GO" id="GO:0005829">
    <property type="term" value="C:cytosol"/>
    <property type="evidence" value="ECO:0007669"/>
    <property type="project" value="TreeGrafter"/>
</dbReference>
<feature type="active site" description="Proton acceptor; specific for D-alanine" evidence="4">
    <location>
        <position position="37"/>
    </location>
</feature>
<comment type="cofactor">
    <cofactor evidence="1 4 5">
        <name>pyridoxal 5'-phosphate</name>
        <dbReference type="ChEBI" id="CHEBI:597326"/>
    </cofactor>
</comment>
<dbReference type="InterPro" id="IPR009006">
    <property type="entry name" value="Ala_racemase/Decarboxylase_C"/>
</dbReference>
<dbReference type="PROSITE" id="PS00395">
    <property type="entry name" value="ALANINE_RACEMASE"/>
    <property type="match status" value="1"/>
</dbReference>
<evidence type="ECO:0000313" key="9">
    <source>
        <dbReference type="Proteomes" id="UP000095546"/>
    </source>
</evidence>
<dbReference type="Pfam" id="PF00842">
    <property type="entry name" value="Ala_racemase_C"/>
    <property type="match status" value="1"/>
</dbReference>
<dbReference type="GO" id="GO:0030170">
    <property type="term" value="F:pyridoxal phosphate binding"/>
    <property type="evidence" value="ECO:0007669"/>
    <property type="project" value="UniProtKB-UniRule"/>
</dbReference>
<proteinExistence type="inferred from homology"/>
<feature type="modified residue" description="N6-(pyridoxal phosphate)lysine" evidence="4 5">
    <location>
        <position position="37"/>
    </location>
</feature>
<evidence type="ECO:0000256" key="5">
    <source>
        <dbReference type="PIRSR" id="PIRSR600821-50"/>
    </source>
</evidence>
<dbReference type="Pfam" id="PF01168">
    <property type="entry name" value="Ala_racemase_N"/>
    <property type="match status" value="1"/>
</dbReference>
<dbReference type="SMART" id="SM01005">
    <property type="entry name" value="Ala_racemase_C"/>
    <property type="match status" value="1"/>
</dbReference>
<dbReference type="CDD" id="cd00430">
    <property type="entry name" value="PLPDE_III_AR"/>
    <property type="match status" value="1"/>
</dbReference>
<dbReference type="InterPro" id="IPR000821">
    <property type="entry name" value="Ala_racemase"/>
</dbReference>
<comment type="function">
    <text evidence="4">Catalyzes the interconversion of L-alanine and D-alanine. May also act on other amino acids.</text>
</comment>
<feature type="binding site" evidence="4 6">
    <location>
        <position position="312"/>
    </location>
    <ligand>
        <name>substrate</name>
    </ligand>
</feature>
<name>A0A174BYL3_9FIRM</name>
<dbReference type="InterPro" id="IPR001608">
    <property type="entry name" value="Ala_racemase_N"/>
</dbReference>
<dbReference type="UniPathway" id="UPA00042">
    <property type="reaction ID" value="UER00497"/>
</dbReference>
<dbReference type="InterPro" id="IPR020622">
    <property type="entry name" value="Ala_racemase_pyridoxalP-BS"/>
</dbReference>
<dbReference type="RefSeq" id="WP_055162774.1">
    <property type="nucleotide sequence ID" value="NZ_CABIWZ010000023.1"/>
</dbReference>
<dbReference type="STRING" id="187979.ERS852385_02030"/>
<dbReference type="SUPFAM" id="SSF50621">
    <property type="entry name" value="Alanine racemase C-terminal domain-like"/>
    <property type="match status" value="1"/>
</dbReference>
<dbReference type="NCBIfam" id="TIGR00492">
    <property type="entry name" value="alr"/>
    <property type="match status" value="1"/>
</dbReference>
<evidence type="ECO:0000256" key="3">
    <source>
        <dbReference type="ARBA" id="ARBA00023235"/>
    </source>
</evidence>
<dbReference type="SUPFAM" id="SSF51419">
    <property type="entry name" value="PLP-binding barrel"/>
    <property type="match status" value="1"/>
</dbReference>
<dbReference type="GO" id="GO:0009252">
    <property type="term" value="P:peptidoglycan biosynthetic process"/>
    <property type="evidence" value="ECO:0007669"/>
    <property type="project" value="TreeGrafter"/>
</dbReference>
<evidence type="ECO:0000256" key="4">
    <source>
        <dbReference type="HAMAP-Rule" id="MF_01201"/>
    </source>
</evidence>
<keyword evidence="9" id="KW-1185">Reference proteome</keyword>
<dbReference type="AlphaFoldDB" id="A0A174BYL3"/>
<dbReference type="PANTHER" id="PTHR30511:SF0">
    <property type="entry name" value="ALANINE RACEMASE, CATABOLIC-RELATED"/>
    <property type="match status" value="1"/>
</dbReference>
<dbReference type="PANTHER" id="PTHR30511">
    <property type="entry name" value="ALANINE RACEMASE"/>
    <property type="match status" value="1"/>
</dbReference>
<dbReference type="Gene3D" id="3.20.20.10">
    <property type="entry name" value="Alanine racemase"/>
    <property type="match status" value="1"/>
</dbReference>
<comment type="similarity">
    <text evidence="4">Belongs to the alanine racemase family.</text>
</comment>
<feature type="binding site" evidence="4 6">
    <location>
        <position position="135"/>
    </location>
    <ligand>
        <name>substrate</name>
    </ligand>
</feature>
<keyword evidence="2 4" id="KW-0663">Pyridoxal phosphate</keyword>